<dbReference type="STRING" id="768704.Desmer_3189"/>
<dbReference type="Pfam" id="PF08241">
    <property type="entry name" value="Methyltransf_11"/>
    <property type="match status" value="1"/>
</dbReference>
<keyword evidence="2" id="KW-0808">Transferase</keyword>
<dbReference type="InterPro" id="IPR029063">
    <property type="entry name" value="SAM-dependent_MTases_sf"/>
</dbReference>
<proteinExistence type="predicted"/>
<feature type="domain" description="Methyltransferase type 11" evidence="1">
    <location>
        <begin position="42"/>
        <end position="137"/>
    </location>
</feature>
<dbReference type="HOGENOM" id="CLU_037990_16_1_9"/>
<reference evidence="2 3" key="1">
    <citation type="journal article" date="2012" name="J. Bacteriol.">
        <title>Complete genome sequences of Desulfosporosinus orientis DSM765T, Desulfosporosinus youngiae DSM17734T, Desulfosporosinus meridiei DSM13257T, and Desulfosporosinus acidiphilus DSM22704T.</title>
        <authorList>
            <person name="Pester M."/>
            <person name="Brambilla E."/>
            <person name="Alazard D."/>
            <person name="Rattei T."/>
            <person name="Weinmaier T."/>
            <person name="Han J."/>
            <person name="Lucas S."/>
            <person name="Lapidus A."/>
            <person name="Cheng J.F."/>
            <person name="Goodwin L."/>
            <person name="Pitluck S."/>
            <person name="Peters L."/>
            <person name="Ovchinnikova G."/>
            <person name="Teshima H."/>
            <person name="Detter J.C."/>
            <person name="Han C.S."/>
            <person name="Tapia R."/>
            <person name="Land M.L."/>
            <person name="Hauser L."/>
            <person name="Kyrpides N.C."/>
            <person name="Ivanova N.N."/>
            <person name="Pagani I."/>
            <person name="Huntmann M."/>
            <person name="Wei C.L."/>
            <person name="Davenport K.W."/>
            <person name="Daligault H."/>
            <person name="Chain P.S."/>
            <person name="Chen A."/>
            <person name="Mavromatis K."/>
            <person name="Markowitz V."/>
            <person name="Szeto E."/>
            <person name="Mikhailova N."/>
            <person name="Pati A."/>
            <person name="Wagner M."/>
            <person name="Woyke T."/>
            <person name="Ollivier B."/>
            <person name="Klenk H.P."/>
            <person name="Spring S."/>
            <person name="Loy A."/>
        </authorList>
    </citation>
    <scope>NUCLEOTIDE SEQUENCE [LARGE SCALE GENOMIC DNA]</scope>
    <source>
        <strain evidence="3">ATCC BAA-275 / DSM 13257 / NCIMB 13706 / S10</strain>
    </source>
</reference>
<sequence length="158" mass="17920">MSSHKFNPEDRKKLTGKERERILPPVQVLKDIGLSANDIWADIGCGTGFFTIPLADEVKQVYALDIRAEMLEDLNNSLIQLKKSNVTVLQSDENKFPIAEQLVDGVLISLVLHEVDEPDKFFCELKRILKKEGRLVVIEWVKASLDMGPPIEHRLSIQ</sequence>
<dbReference type="PANTHER" id="PTHR43591">
    <property type="entry name" value="METHYLTRANSFERASE"/>
    <property type="match status" value="1"/>
</dbReference>
<dbReference type="EMBL" id="CP003629">
    <property type="protein sequence ID" value="AFQ45070.1"/>
    <property type="molecule type" value="Genomic_DNA"/>
</dbReference>
<dbReference type="Proteomes" id="UP000005262">
    <property type="component" value="Chromosome"/>
</dbReference>
<evidence type="ECO:0000313" key="3">
    <source>
        <dbReference type="Proteomes" id="UP000005262"/>
    </source>
</evidence>
<protein>
    <submittedName>
        <fullName evidence="2">Methylase involved in ubiquinone/menaquinone biosynthesis</fullName>
    </submittedName>
</protein>
<dbReference type="OrthoDB" id="9784101at2"/>
<evidence type="ECO:0000259" key="1">
    <source>
        <dbReference type="Pfam" id="PF08241"/>
    </source>
</evidence>
<gene>
    <name evidence="2" type="ordered locus">Desmer_3189</name>
</gene>
<keyword evidence="3" id="KW-1185">Reference proteome</keyword>
<evidence type="ECO:0000313" key="2">
    <source>
        <dbReference type="EMBL" id="AFQ45070.1"/>
    </source>
</evidence>
<keyword evidence="2" id="KW-0830">Ubiquinone</keyword>
<dbReference type="KEGG" id="dmi:Desmer_3189"/>
<dbReference type="Gene3D" id="3.40.50.150">
    <property type="entry name" value="Vaccinia Virus protein VP39"/>
    <property type="match status" value="1"/>
</dbReference>
<dbReference type="AlphaFoldDB" id="J7ITN1"/>
<dbReference type="eggNOG" id="COG2226">
    <property type="taxonomic scope" value="Bacteria"/>
</dbReference>
<dbReference type="GO" id="GO:0008757">
    <property type="term" value="F:S-adenosylmethionine-dependent methyltransferase activity"/>
    <property type="evidence" value="ECO:0007669"/>
    <property type="project" value="InterPro"/>
</dbReference>
<dbReference type="InterPro" id="IPR013216">
    <property type="entry name" value="Methyltransf_11"/>
</dbReference>
<dbReference type="RefSeq" id="WP_014903979.1">
    <property type="nucleotide sequence ID" value="NC_018515.1"/>
</dbReference>
<organism evidence="2 3">
    <name type="scientific">Desulfosporosinus meridiei (strain ATCC BAA-275 / DSM 13257 / KCTC 12902 / NCIMB 13706 / S10)</name>
    <dbReference type="NCBI Taxonomy" id="768704"/>
    <lineage>
        <taxon>Bacteria</taxon>
        <taxon>Bacillati</taxon>
        <taxon>Bacillota</taxon>
        <taxon>Clostridia</taxon>
        <taxon>Eubacteriales</taxon>
        <taxon>Desulfitobacteriaceae</taxon>
        <taxon>Desulfosporosinus</taxon>
    </lineage>
</organism>
<dbReference type="CDD" id="cd02440">
    <property type="entry name" value="AdoMet_MTases"/>
    <property type="match status" value="1"/>
</dbReference>
<dbReference type="GO" id="GO:0032259">
    <property type="term" value="P:methylation"/>
    <property type="evidence" value="ECO:0007669"/>
    <property type="project" value="UniProtKB-KW"/>
</dbReference>
<name>J7ITN1_DESMD</name>
<keyword evidence="2" id="KW-0489">Methyltransferase</keyword>
<accession>J7ITN1</accession>
<dbReference type="PANTHER" id="PTHR43591:SF24">
    <property type="entry name" value="2-METHOXY-6-POLYPRENYL-1,4-BENZOQUINOL METHYLASE, MITOCHONDRIAL"/>
    <property type="match status" value="1"/>
</dbReference>
<dbReference type="SUPFAM" id="SSF53335">
    <property type="entry name" value="S-adenosyl-L-methionine-dependent methyltransferases"/>
    <property type="match status" value="1"/>
</dbReference>
<reference evidence="3" key="2">
    <citation type="submission" date="2012-08" db="EMBL/GenBank/DDBJ databases">
        <title>Finished genome of Desulfosporosinus meridiei DSM 13257.</title>
        <authorList>
            <person name="Huntemann M."/>
            <person name="Wei C.-L."/>
            <person name="Han J."/>
            <person name="Detter J.C."/>
            <person name="Han C."/>
            <person name="Davenport K."/>
            <person name="Daligault H."/>
            <person name="Erkkila T."/>
            <person name="Gu W."/>
            <person name="Munk A.C.C."/>
            <person name="Teshima H."/>
            <person name="Xu Y."/>
            <person name="Chain P."/>
            <person name="Tapia R."/>
            <person name="Chen A."/>
            <person name="Krypides N."/>
            <person name="Mavromatis K."/>
            <person name="Markowitz V."/>
            <person name="Szeto E."/>
            <person name="Ivanova N."/>
            <person name="Mikhailova N."/>
            <person name="Ovchinnikova G."/>
            <person name="Pagani I."/>
            <person name="Pati A."/>
            <person name="Goodwin L."/>
            <person name="Peters L."/>
            <person name="Pitluck S."/>
            <person name="Woyke T."/>
            <person name="Pester M."/>
            <person name="Spring S."/>
            <person name="Ollivier B."/>
            <person name="Rattei T."/>
            <person name="Klenk H.-P."/>
            <person name="Wagner M."/>
            <person name="Loy A."/>
        </authorList>
    </citation>
    <scope>NUCLEOTIDE SEQUENCE [LARGE SCALE GENOMIC DNA]</scope>
    <source>
        <strain evidence="3">ATCC BAA-275 / DSM 13257 / NCIMB 13706 / S10</strain>
    </source>
</reference>